<dbReference type="GO" id="GO:0070475">
    <property type="term" value="P:rRNA base methylation"/>
    <property type="evidence" value="ECO:0007669"/>
    <property type="project" value="UniProtKB-UniRule"/>
</dbReference>
<dbReference type="PANTHER" id="PTHR11265">
    <property type="entry name" value="S-ADENOSYL-METHYLTRANSFERASE MRAW"/>
    <property type="match status" value="1"/>
</dbReference>
<dbReference type="AlphaFoldDB" id="A0A098B3S8"/>
<dbReference type="InterPro" id="IPR023397">
    <property type="entry name" value="SAM-dep_MeTrfase_MraW_recog"/>
</dbReference>
<dbReference type="InterPro" id="IPR002903">
    <property type="entry name" value="RsmH"/>
</dbReference>
<dbReference type="Pfam" id="PF01795">
    <property type="entry name" value="Methyltransf_5"/>
    <property type="match status" value="1"/>
</dbReference>
<keyword evidence="2 7" id="KW-0963">Cytoplasm</keyword>
<dbReference type="PANTHER" id="PTHR11265:SF0">
    <property type="entry name" value="12S RRNA N4-METHYLCYTIDINE METHYLTRANSFERASE"/>
    <property type="match status" value="1"/>
</dbReference>
<dbReference type="EC" id="2.1.1.199" evidence="7"/>
<feature type="binding site" evidence="7">
    <location>
        <position position="107"/>
    </location>
    <ligand>
        <name>S-adenosyl-L-methionine</name>
        <dbReference type="ChEBI" id="CHEBI:59789"/>
    </ligand>
</feature>
<dbReference type="PATRIC" id="fig|49338.4.peg.3391"/>
<gene>
    <name evidence="7" type="primary">rsmH</name>
    <name evidence="8" type="ORF">DPCES_3148</name>
</gene>
<evidence type="ECO:0000256" key="1">
    <source>
        <dbReference type="ARBA" id="ARBA00010396"/>
    </source>
</evidence>
<name>A0A098B3S8_DESHA</name>
<dbReference type="InterPro" id="IPR029063">
    <property type="entry name" value="SAM-dependent_MTases_sf"/>
</dbReference>
<dbReference type="SUPFAM" id="SSF81799">
    <property type="entry name" value="Putative methyltransferase TM0872, insert domain"/>
    <property type="match status" value="1"/>
</dbReference>
<organism evidence="8">
    <name type="scientific">Desulfitobacterium hafniense</name>
    <name type="common">Desulfitobacterium frappieri</name>
    <dbReference type="NCBI Taxonomy" id="49338"/>
    <lineage>
        <taxon>Bacteria</taxon>
        <taxon>Bacillati</taxon>
        <taxon>Bacillota</taxon>
        <taxon>Clostridia</taxon>
        <taxon>Eubacteriales</taxon>
        <taxon>Desulfitobacteriaceae</taxon>
        <taxon>Desulfitobacterium</taxon>
    </lineage>
</organism>
<keyword evidence="5 7" id="KW-0808">Transferase</keyword>
<dbReference type="GO" id="GO:0005737">
    <property type="term" value="C:cytoplasm"/>
    <property type="evidence" value="ECO:0007669"/>
    <property type="project" value="UniProtKB-SubCell"/>
</dbReference>
<feature type="binding site" evidence="7">
    <location>
        <position position="100"/>
    </location>
    <ligand>
        <name>S-adenosyl-L-methionine</name>
        <dbReference type="ChEBI" id="CHEBI:59789"/>
    </ligand>
</feature>
<evidence type="ECO:0000256" key="6">
    <source>
        <dbReference type="ARBA" id="ARBA00022691"/>
    </source>
</evidence>
<comment type="function">
    <text evidence="7">Specifically methylates the N4 position of cytidine in position 1402 (C1402) of 16S rRNA.</text>
</comment>
<dbReference type="GO" id="GO:0071424">
    <property type="term" value="F:rRNA (cytosine-N4-)-methyltransferase activity"/>
    <property type="evidence" value="ECO:0007669"/>
    <property type="project" value="UniProtKB-UniRule"/>
</dbReference>
<comment type="catalytic activity">
    <reaction evidence="7">
        <text>cytidine(1402) in 16S rRNA + S-adenosyl-L-methionine = N(4)-methylcytidine(1402) in 16S rRNA + S-adenosyl-L-homocysteine + H(+)</text>
        <dbReference type="Rhea" id="RHEA:42928"/>
        <dbReference type="Rhea" id="RHEA-COMP:10286"/>
        <dbReference type="Rhea" id="RHEA-COMP:10287"/>
        <dbReference type="ChEBI" id="CHEBI:15378"/>
        <dbReference type="ChEBI" id="CHEBI:57856"/>
        <dbReference type="ChEBI" id="CHEBI:59789"/>
        <dbReference type="ChEBI" id="CHEBI:74506"/>
        <dbReference type="ChEBI" id="CHEBI:82748"/>
        <dbReference type="EC" id="2.1.1.199"/>
    </reaction>
</comment>
<protein>
    <recommendedName>
        <fullName evidence="7">Ribosomal RNA small subunit methyltransferase H</fullName>
        <ecNumber evidence="7">2.1.1.199</ecNumber>
    </recommendedName>
    <alternativeName>
        <fullName evidence="7">16S rRNA m(4)C1402 methyltransferase</fullName>
    </alternativeName>
    <alternativeName>
        <fullName evidence="7">rRNA (cytosine-N(4)-)-methyltransferase RsmH</fullName>
    </alternativeName>
</protein>
<evidence type="ECO:0000256" key="5">
    <source>
        <dbReference type="ARBA" id="ARBA00022679"/>
    </source>
</evidence>
<dbReference type="NCBIfam" id="TIGR00006">
    <property type="entry name" value="16S rRNA (cytosine(1402)-N(4))-methyltransferase RsmH"/>
    <property type="match status" value="1"/>
</dbReference>
<evidence type="ECO:0000256" key="7">
    <source>
        <dbReference type="HAMAP-Rule" id="MF_01007"/>
    </source>
</evidence>
<dbReference type="SUPFAM" id="SSF53335">
    <property type="entry name" value="S-adenosyl-L-methionine-dependent methyltransferases"/>
    <property type="match status" value="1"/>
</dbReference>
<dbReference type="EMBL" id="LK996017">
    <property type="protein sequence ID" value="CDX03035.1"/>
    <property type="molecule type" value="Genomic_DNA"/>
</dbReference>
<evidence type="ECO:0000256" key="4">
    <source>
        <dbReference type="ARBA" id="ARBA00022603"/>
    </source>
</evidence>
<feature type="binding site" evidence="7">
    <location>
        <position position="79"/>
    </location>
    <ligand>
        <name>S-adenosyl-L-methionine</name>
        <dbReference type="ChEBI" id="CHEBI:59789"/>
    </ligand>
</feature>
<dbReference type="Gene3D" id="3.40.50.150">
    <property type="entry name" value="Vaccinia Virus protein VP39"/>
    <property type="match status" value="1"/>
</dbReference>
<dbReference type="Gene3D" id="1.10.150.170">
    <property type="entry name" value="Putative methyltransferase TM0872, insert domain"/>
    <property type="match status" value="1"/>
</dbReference>
<feature type="binding site" evidence="7">
    <location>
        <position position="53"/>
    </location>
    <ligand>
        <name>S-adenosyl-L-methionine</name>
        <dbReference type="ChEBI" id="CHEBI:59789"/>
    </ligand>
</feature>
<keyword evidence="6 7" id="KW-0949">S-adenosyl-L-methionine</keyword>
<reference evidence="8" key="1">
    <citation type="submission" date="2014-07" db="EMBL/GenBank/DDBJ databases">
        <authorList>
            <person name="Hornung V.Bastian."/>
        </authorList>
    </citation>
    <scope>NUCLEOTIDE SEQUENCE</scope>
    <source>
        <strain evidence="8">PCE-S</strain>
    </source>
</reference>
<comment type="subcellular location">
    <subcellularLocation>
        <location evidence="7">Cytoplasm</location>
    </subcellularLocation>
</comment>
<feature type="binding site" evidence="7">
    <location>
        <begin position="33"/>
        <end position="35"/>
    </location>
    <ligand>
        <name>S-adenosyl-L-methionine</name>
        <dbReference type="ChEBI" id="CHEBI:59789"/>
    </ligand>
</feature>
<evidence type="ECO:0000256" key="2">
    <source>
        <dbReference type="ARBA" id="ARBA00022490"/>
    </source>
</evidence>
<dbReference type="HAMAP" id="MF_01007">
    <property type="entry name" value="16SrRNA_methyltr_H"/>
    <property type="match status" value="1"/>
</dbReference>
<keyword evidence="3 7" id="KW-0698">rRNA processing</keyword>
<evidence type="ECO:0000256" key="3">
    <source>
        <dbReference type="ARBA" id="ARBA00022552"/>
    </source>
</evidence>
<dbReference type="RefSeq" id="WP_005811396.1">
    <property type="nucleotide sequence ID" value="NZ_CABKQQ010000031.1"/>
</dbReference>
<proteinExistence type="inferred from homology"/>
<keyword evidence="4 7" id="KW-0489">Methyltransferase</keyword>
<evidence type="ECO:0000313" key="8">
    <source>
        <dbReference type="EMBL" id="CDX03035.1"/>
    </source>
</evidence>
<comment type="similarity">
    <text evidence="1 7">Belongs to the methyltransferase superfamily. RsmH family.</text>
</comment>
<dbReference type="PIRSF" id="PIRSF004486">
    <property type="entry name" value="MraW"/>
    <property type="match status" value="1"/>
</dbReference>
<accession>A0A098B3S8</accession>
<sequence length="310" mass="34410">MEFHHVTVLLKETVDGVVRDPSGTYVDCTLGGAGHSGYVLSRLSEKGKLVGFDQDPLAIKNAQDKFAGDPRVFLVNRNFEGLEESLQSLELLPVQGVLFDLGVSSPQLDEAERGFSYMQDAELDMRMNPQNPLSAKTLVNEGKAEMLAEILWKYGEEKWSKRIVEFIVEARKQKSITTTGELVDIIKRAIPAGARREGPHPAKRTFQALRIAVNDELGVLERALDQVIRCLAPGGRVGVITFHSLEDRIVKETFNSWLGRCTCPPVFPVCQCGAKAMARLVHRKPILPSPQEIEANPRARSAKLRIAEKL</sequence>
<dbReference type="FunFam" id="1.10.150.170:FF:000001">
    <property type="entry name" value="Ribosomal RNA small subunit methyltransferase H"/>
    <property type="match status" value="1"/>
</dbReference>